<evidence type="ECO:0000313" key="7">
    <source>
        <dbReference type="Proteomes" id="UP000216316"/>
    </source>
</evidence>
<dbReference type="GO" id="GO:0003677">
    <property type="term" value="F:DNA binding"/>
    <property type="evidence" value="ECO:0007669"/>
    <property type="project" value="UniProtKB-UniRule"/>
</dbReference>
<reference evidence="5 6" key="1">
    <citation type="submission" date="2017-04" db="EMBL/GenBank/DDBJ databases">
        <authorList>
            <person name="Afonso C.L."/>
            <person name="Miller P.J."/>
            <person name="Scott M.A."/>
            <person name="Spackman E."/>
            <person name="Goraichik I."/>
            <person name="Dimitrov K.M."/>
            <person name="Suarez D.L."/>
            <person name="Swayne D.E."/>
        </authorList>
    </citation>
    <scope>NUCLEOTIDE SEQUENCE [LARGE SCALE GENOMIC DNA]</scope>
    <source>
        <strain evidence="5 6">609q</strain>
    </source>
</reference>
<gene>
    <name evidence="4" type="ORF">CBF53_10895</name>
    <name evidence="5" type="ORF">CBF70_11700</name>
</gene>
<keyword evidence="1 2" id="KW-0238">DNA-binding</keyword>
<dbReference type="AlphaFoldDB" id="A0A256LBA6"/>
<dbReference type="Pfam" id="PF00440">
    <property type="entry name" value="TetR_N"/>
    <property type="match status" value="1"/>
</dbReference>
<reference evidence="4" key="2">
    <citation type="submission" date="2017-05" db="EMBL/GenBank/DDBJ databases">
        <authorList>
            <person name="Lin X.B."/>
            <person name="Stothard P."/>
            <person name="Tasseva G."/>
            <person name="Walter J."/>
        </authorList>
    </citation>
    <scope>NUCLEOTIDE SEQUENCE</scope>
    <source>
        <strain evidence="4">609u</strain>
    </source>
</reference>
<protein>
    <submittedName>
        <fullName evidence="5">TetR family transcriptional regulator</fullName>
    </submittedName>
</protein>
<organism evidence="5 6">
    <name type="scientific">Lactobacillus taiwanensis</name>
    <dbReference type="NCBI Taxonomy" id="508451"/>
    <lineage>
        <taxon>Bacteria</taxon>
        <taxon>Bacillati</taxon>
        <taxon>Bacillota</taxon>
        <taxon>Bacilli</taxon>
        <taxon>Lactobacillales</taxon>
        <taxon>Lactobacillaceae</taxon>
        <taxon>Lactobacillus</taxon>
    </lineage>
</organism>
<reference evidence="6 7" key="3">
    <citation type="submission" date="2017-09" db="EMBL/GenBank/DDBJ databases">
        <title>Tripartite evolution among Lactobacillus johnsonii, Lactobacillus taiwanensis, Lactobacillus reuteri and their rodent host.</title>
        <authorList>
            <person name="Wang T."/>
            <person name="Knowles S."/>
            <person name="Cheng C."/>
        </authorList>
    </citation>
    <scope>NUCLEOTIDE SEQUENCE [LARGE SCALE GENOMIC DNA]</scope>
    <source>
        <strain evidence="5 6">609q</strain>
        <strain evidence="4 7">609u</strain>
    </source>
</reference>
<dbReference type="Proteomes" id="UP000215828">
    <property type="component" value="Unassembled WGS sequence"/>
</dbReference>
<dbReference type="SUPFAM" id="SSF46689">
    <property type="entry name" value="Homeodomain-like"/>
    <property type="match status" value="1"/>
</dbReference>
<proteinExistence type="predicted"/>
<keyword evidence="7" id="KW-1185">Reference proteome</keyword>
<dbReference type="InterPro" id="IPR009057">
    <property type="entry name" value="Homeodomain-like_sf"/>
</dbReference>
<feature type="domain" description="HTH tetR-type" evidence="3">
    <location>
        <begin position="9"/>
        <end position="69"/>
    </location>
</feature>
<dbReference type="PRINTS" id="PR00455">
    <property type="entry name" value="HTHTETR"/>
</dbReference>
<evidence type="ECO:0000313" key="6">
    <source>
        <dbReference type="Proteomes" id="UP000215828"/>
    </source>
</evidence>
<feature type="DNA-binding region" description="H-T-H motif" evidence="2">
    <location>
        <begin position="32"/>
        <end position="51"/>
    </location>
</feature>
<sequence>MIILAKKRALDRSKVIDQAIAIINEKGLSELTMPALAKALGIRSQSLYHYVANRNDLLVLVCVNRLQVLRQHLTKKIIGHSGLDALFRFADEIRDFLLHDKAISSIYYGLNEYVQNEQIREEVMKIVDLGEKLDVDNKNIVSLHSLLGAVLGYVFLDRYVIDETKKDADDNYHEMLLRLVAPKLQVEGTK</sequence>
<dbReference type="Proteomes" id="UP000216316">
    <property type="component" value="Unassembled WGS sequence"/>
</dbReference>
<evidence type="ECO:0000259" key="3">
    <source>
        <dbReference type="PROSITE" id="PS50977"/>
    </source>
</evidence>
<dbReference type="PROSITE" id="PS50977">
    <property type="entry name" value="HTH_TETR_2"/>
    <property type="match status" value="1"/>
</dbReference>
<evidence type="ECO:0000313" key="4">
    <source>
        <dbReference type="EMBL" id="OYR86725.1"/>
    </source>
</evidence>
<dbReference type="Gene3D" id="1.10.357.10">
    <property type="entry name" value="Tetracycline Repressor, domain 2"/>
    <property type="match status" value="1"/>
</dbReference>
<name>A0A256LBA6_9LACO</name>
<comment type="caution">
    <text evidence="5">The sequence shown here is derived from an EMBL/GenBank/DDBJ whole genome shotgun (WGS) entry which is preliminary data.</text>
</comment>
<evidence type="ECO:0000256" key="2">
    <source>
        <dbReference type="PROSITE-ProRule" id="PRU00335"/>
    </source>
</evidence>
<dbReference type="EMBL" id="NGNV01000064">
    <property type="protein sequence ID" value="OYR86725.1"/>
    <property type="molecule type" value="Genomic_DNA"/>
</dbReference>
<dbReference type="EMBL" id="NGNX01000064">
    <property type="protein sequence ID" value="OYR89802.1"/>
    <property type="molecule type" value="Genomic_DNA"/>
</dbReference>
<evidence type="ECO:0000313" key="5">
    <source>
        <dbReference type="EMBL" id="OYR89802.1"/>
    </source>
</evidence>
<dbReference type="InterPro" id="IPR001647">
    <property type="entry name" value="HTH_TetR"/>
</dbReference>
<evidence type="ECO:0000256" key="1">
    <source>
        <dbReference type="ARBA" id="ARBA00023125"/>
    </source>
</evidence>
<accession>A0A256LBA6</accession>